<dbReference type="Gene3D" id="1.10.287.1490">
    <property type="match status" value="1"/>
</dbReference>
<evidence type="ECO:0000313" key="3">
    <source>
        <dbReference type="Proteomes" id="UP000225706"/>
    </source>
</evidence>
<sequence length="336" mass="38183">MDFSCLTNASNEDISYKMDKNSSGDKESVRNFCSTRIFNEEVSVTNRSAENYHEPLEASRGARIMANESAREMEQLTQRITYLETEINAQEKEIVSLKQTLFERDDEIADLKEKLSQLKQTGQRSQFDFVKQMATMDEKLQEARKDIDELEDGLNFTVKKNKTKSEESQSKLQAFNGKSYFDVQPSWFDTLSNNGGCLIVENFPIKAKDIEAIKNITSPSKPSAEPAKGKDYFDLQPSWFDTLSKNAGCLEVQNVPVKAKHLEAVKNVKSNSKPYTEPVKGSPYSYHRPLYPILACTVPSGSQIPLAYQQINQHSIPQTEQGLLGRTFDKWFGSYY</sequence>
<evidence type="ECO:0000256" key="1">
    <source>
        <dbReference type="SAM" id="Coils"/>
    </source>
</evidence>
<dbReference type="OrthoDB" id="10364149at2759"/>
<accession>A0A2B4SAV9</accession>
<evidence type="ECO:0000313" key="2">
    <source>
        <dbReference type="EMBL" id="PFX25585.1"/>
    </source>
</evidence>
<protein>
    <submittedName>
        <fullName evidence="2">Uncharacterized protein</fullName>
    </submittedName>
</protein>
<organism evidence="2 3">
    <name type="scientific">Stylophora pistillata</name>
    <name type="common">Smooth cauliflower coral</name>
    <dbReference type="NCBI Taxonomy" id="50429"/>
    <lineage>
        <taxon>Eukaryota</taxon>
        <taxon>Metazoa</taxon>
        <taxon>Cnidaria</taxon>
        <taxon>Anthozoa</taxon>
        <taxon>Hexacorallia</taxon>
        <taxon>Scleractinia</taxon>
        <taxon>Astrocoeniina</taxon>
        <taxon>Pocilloporidae</taxon>
        <taxon>Stylophora</taxon>
    </lineage>
</organism>
<feature type="coiled-coil region" evidence="1">
    <location>
        <begin position="66"/>
        <end position="160"/>
    </location>
</feature>
<proteinExistence type="predicted"/>
<comment type="caution">
    <text evidence="2">The sequence shown here is derived from an EMBL/GenBank/DDBJ whole genome shotgun (WGS) entry which is preliminary data.</text>
</comment>
<dbReference type="AlphaFoldDB" id="A0A2B4SAV9"/>
<reference evidence="3" key="1">
    <citation type="journal article" date="2017" name="bioRxiv">
        <title>Comparative analysis of the genomes of Stylophora pistillata and Acropora digitifera provides evidence for extensive differences between species of corals.</title>
        <authorList>
            <person name="Voolstra C.R."/>
            <person name="Li Y."/>
            <person name="Liew Y.J."/>
            <person name="Baumgarten S."/>
            <person name="Zoccola D."/>
            <person name="Flot J.-F."/>
            <person name="Tambutte S."/>
            <person name="Allemand D."/>
            <person name="Aranda M."/>
        </authorList>
    </citation>
    <scope>NUCLEOTIDE SEQUENCE [LARGE SCALE GENOMIC DNA]</scope>
</reference>
<keyword evidence="3" id="KW-1185">Reference proteome</keyword>
<dbReference type="EMBL" id="LSMT01000147">
    <property type="protein sequence ID" value="PFX25585.1"/>
    <property type="molecule type" value="Genomic_DNA"/>
</dbReference>
<dbReference type="Proteomes" id="UP000225706">
    <property type="component" value="Unassembled WGS sequence"/>
</dbReference>
<gene>
    <name evidence="2" type="ORF">AWC38_SpisGene9782</name>
</gene>
<keyword evidence="1" id="KW-0175">Coiled coil</keyword>
<name>A0A2B4SAV9_STYPI</name>